<evidence type="ECO:0000256" key="9">
    <source>
        <dbReference type="ARBA" id="ARBA00023049"/>
    </source>
</evidence>
<evidence type="ECO:0000256" key="11">
    <source>
        <dbReference type="PROSITE-ProRule" id="PRU01379"/>
    </source>
</evidence>
<dbReference type="InterPro" id="IPR036990">
    <property type="entry name" value="M14A-like_propep"/>
</dbReference>
<dbReference type="Pfam" id="PF02244">
    <property type="entry name" value="Propep_M14"/>
    <property type="match status" value="1"/>
</dbReference>
<sequence>MFLLLWFLVALSVALGRNEEYIGYRVYNVQLSNQHQVENFRELKSDLVDYWRRPSLEYGIVGLAMVPPSHFNWFEEQLLKLDIPKNVAIEDVYEYLKEKEQSAAISRTEDGDRIFDYRAFYRYNEILNYLRALEETYTNSTINLQLVEYGRTDQDRPLVYLRINNDTEVQKPIVVLEAAINPRDWITVPSALYAVDRLLKGQELLNGFDWIVIPVVNPDGYEYTHTNLRLWSKSRSTRSHLGSICPGVNINRNFDMDWLRFDSSSSPCSHLYGGIHPFSEIESRLTRSLLEEYGTRIRLYVSLQNNGGYVTYPWLYERAASGMFRQHHLLGLDMVNAMNSTYLLGVGSLVLGDRASGTSVDYMRNHNILYTYNIDVVQRDGVIIPEEDILEIVDHVWRGIETAANGVIVR</sequence>
<evidence type="ECO:0000313" key="14">
    <source>
        <dbReference type="EMBL" id="KAG6448461.1"/>
    </source>
</evidence>
<keyword evidence="9" id="KW-0482">Metalloprotease</keyword>
<dbReference type="SUPFAM" id="SSF53187">
    <property type="entry name" value="Zn-dependent exopeptidases"/>
    <property type="match status" value="1"/>
</dbReference>
<dbReference type="GO" id="GO:0006508">
    <property type="term" value="P:proteolysis"/>
    <property type="evidence" value="ECO:0007669"/>
    <property type="project" value="UniProtKB-KW"/>
</dbReference>
<comment type="similarity">
    <text evidence="2 11">Belongs to the peptidase M14 family.</text>
</comment>
<dbReference type="Gene3D" id="3.40.630.10">
    <property type="entry name" value="Zn peptidases"/>
    <property type="match status" value="1"/>
</dbReference>
<dbReference type="InterPro" id="IPR000834">
    <property type="entry name" value="Peptidase_M14"/>
</dbReference>
<evidence type="ECO:0000256" key="6">
    <source>
        <dbReference type="ARBA" id="ARBA00022729"/>
    </source>
</evidence>
<feature type="domain" description="Peptidase M14" evidence="13">
    <location>
        <begin position="119"/>
        <end position="407"/>
    </location>
</feature>
<dbReference type="Gene3D" id="3.30.70.340">
    <property type="entry name" value="Metallocarboxypeptidase-like"/>
    <property type="match status" value="1"/>
</dbReference>
<dbReference type="Proteomes" id="UP000791440">
    <property type="component" value="Unassembled WGS sequence"/>
</dbReference>
<accession>A0A922CJM8</accession>
<keyword evidence="7" id="KW-0378">Hydrolase</keyword>
<name>A0A922CJM8_MANSE</name>
<keyword evidence="5" id="KW-0479">Metal-binding</keyword>
<keyword evidence="4" id="KW-0645">Protease</keyword>
<evidence type="ECO:0000256" key="12">
    <source>
        <dbReference type="SAM" id="SignalP"/>
    </source>
</evidence>
<comment type="cofactor">
    <cofactor evidence="1">
        <name>Zn(2+)</name>
        <dbReference type="ChEBI" id="CHEBI:29105"/>
    </cofactor>
</comment>
<dbReference type="EMBL" id="JH668358">
    <property type="protein sequence ID" value="KAG6448461.1"/>
    <property type="molecule type" value="Genomic_DNA"/>
</dbReference>
<dbReference type="GO" id="GO:0005615">
    <property type="term" value="C:extracellular space"/>
    <property type="evidence" value="ECO:0007669"/>
    <property type="project" value="TreeGrafter"/>
</dbReference>
<protein>
    <recommendedName>
        <fullName evidence="13">Peptidase M14 domain-containing protein</fullName>
    </recommendedName>
</protein>
<dbReference type="InterPro" id="IPR003146">
    <property type="entry name" value="M14A_act_pep"/>
</dbReference>
<keyword evidence="3" id="KW-0121">Carboxypeptidase</keyword>
<dbReference type="Pfam" id="PF00246">
    <property type="entry name" value="Peptidase_M14"/>
    <property type="match status" value="1"/>
</dbReference>
<evidence type="ECO:0000256" key="2">
    <source>
        <dbReference type="ARBA" id="ARBA00005988"/>
    </source>
</evidence>
<evidence type="ECO:0000256" key="1">
    <source>
        <dbReference type="ARBA" id="ARBA00001947"/>
    </source>
</evidence>
<evidence type="ECO:0000256" key="4">
    <source>
        <dbReference type="ARBA" id="ARBA00022670"/>
    </source>
</evidence>
<dbReference type="FunFam" id="3.40.630.10:FF:000084">
    <property type="entry name" value="Carboxypeptidase B2"/>
    <property type="match status" value="1"/>
</dbReference>
<dbReference type="AlphaFoldDB" id="A0A922CJM8"/>
<feature type="chain" id="PRO_5037312226" description="Peptidase M14 domain-containing protein" evidence="12">
    <location>
        <begin position="17"/>
        <end position="410"/>
    </location>
</feature>
<keyword evidence="15" id="KW-1185">Reference proteome</keyword>
<evidence type="ECO:0000256" key="5">
    <source>
        <dbReference type="ARBA" id="ARBA00022723"/>
    </source>
</evidence>
<keyword evidence="6 12" id="KW-0732">Signal</keyword>
<gene>
    <name evidence="14" type="ORF">O3G_MSEX005526</name>
</gene>
<comment type="caution">
    <text evidence="11">Lacks conserved residue(s) required for the propagation of feature annotation.</text>
</comment>
<evidence type="ECO:0000256" key="7">
    <source>
        <dbReference type="ARBA" id="ARBA00022801"/>
    </source>
</evidence>
<evidence type="ECO:0000313" key="15">
    <source>
        <dbReference type="Proteomes" id="UP000791440"/>
    </source>
</evidence>
<dbReference type="OrthoDB" id="3626597at2759"/>
<feature type="signal peptide" evidence="12">
    <location>
        <begin position="1"/>
        <end position="16"/>
    </location>
</feature>
<evidence type="ECO:0000256" key="10">
    <source>
        <dbReference type="ARBA" id="ARBA00023157"/>
    </source>
</evidence>
<dbReference type="PANTHER" id="PTHR11705:SF91">
    <property type="entry name" value="FI01817P-RELATED"/>
    <property type="match status" value="1"/>
</dbReference>
<evidence type="ECO:0000256" key="3">
    <source>
        <dbReference type="ARBA" id="ARBA00022645"/>
    </source>
</evidence>
<dbReference type="GO" id="GO:0004181">
    <property type="term" value="F:metallocarboxypeptidase activity"/>
    <property type="evidence" value="ECO:0007669"/>
    <property type="project" value="InterPro"/>
</dbReference>
<dbReference type="GO" id="GO:0008270">
    <property type="term" value="F:zinc ion binding"/>
    <property type="evidence" value="ECO:0007669"/>
    <property type="project" value="InterPro"/>
</dbReference>
<proteinExistence type="inferred from homology"/>
<keyword evidence="10" id="KW-1015">Disulfide bond</keyword>
<dbReference type="SUPFAM" id="SSF54897">
    <property type="entry name" value="Protease propeptides/inhibitors"/>
    <property type="match status" value="1"/>
</dbReference>
<dbReference type="PANTHER" id="PTHR11705">
    <property type="entry name" value="PROTEASE FAMILY M14 CARBOXYPEPTIDASE A,B"/>
    <property type="match status" value="1"/>
</dbReference>
<keyword evidence="8" id="KW-0862">Zinc</keyword>
<evidence type="ECO:0000256" key="8">
    <source>
        <dbReference type="ARBA" id="ARBA00022833"/>
    </source>
</evidence>
<dbReference type="PROSITE" id="PS52035">
    <property type="entry name" value="PEPTIDASE_M14"/>
    <property type="match status" value="1"/>
</dbReference>
<reference evidence="14" key="1">
    <citation type="journal article" date="2016" name="Insect Biochem. Mol. Biol.">
        <title>Multifaceted biological insights from a draft genome sequence of the tobacco hornworm moth, Manduca sexta.</title>
        <authorList>
            <person name="Kanost M.R."/>
            <person name="Arrese E.L."/>
            <person name="Cao X."/>
            <person name="Chen Y.R."/>
            <person name="Chellapilla S."/>
            <person name="Goldsmith M.R."/>
            <person name="Grosse-Wilde E."/>
            <person name="Heckel D.G."/>
            <person name="Herndon N."/>
            <person name="Jiang H."/>
            <person name="Papanicolaou A."/>
            <person name="Qu J."/>
            <person name="Soulages J.L."/>
            <person name="Vogel H."/>
            <person name="Walters J."/>
            <person name="Waterhouse R.M."/>
            <person name="Ahn S.J."/>
            <person name="Almeida F.C."/>
            <person name="An C."/>
            <person name="Aqrawi P."/>
            <person name="Bretschneider A."/>
            <person name="Bryant W.B."/>
            <person name="Bucks S."/>
            <person name="Chao H."/>
            <person name="Chevignon G."/>
            <person name="Christen J.M."/>
            <person name="Clarke D.F."/>
            <person name="Dittmer N.T."/>
            <person name="Ferguson L.C.F."/>
            <person name="Garavelou S."/>
            <person name="Gordon K.H.J."/>
            <person name="Gunaratna R.T."/>
            <person name="Han Y."/>
            <person name="Hauser F."/>
            <person name="He Y."/>
            <person name="Heidel-Fischer H."/>
            <person name="Hirsh A."/>
            <person name="Hu Y."/>
            <person name="Jiang H."/>
            <person name="Kalra D."/>
            <person name="Klinner C."/>
            <person name="Konig C."/>
            <person name="Kovar C."/>
            <person name="Kroll A.R."/>
            <person name="Kuwar S.S."/>
            <person name="Lee S.L."/>
            <person name="Lehman R."/>
            <person name="Li K."/>
            <person name="Li Z."/>
            <person name="Liang H."/>
            <person name="Lovelace S."/>
            <person name="Lu Z."/>
            <person name="Mansfield J.H."/>
            <person name="McCulloch K.J."/>
            <person name="Mathew T."/>
            <person name="Morton B."/>
            <person name="Muzny D.M."/>
            <person name="Neunemann D."/>
            <person name="Ongeri F."/>
            <person name="Pauchet Y."/>
            <person name="Pu L.L."/>
            <person name="Pyrousis I."/>
            <person name="Rao X.J."/>
            <person name="Redding A."/>
            <person name="Roesel C."/>
            <person name="Sanchez-Gracia A."/>
            <person name="Schaack S."/>
            <person name="Shukla A."/>
            <person name="Tetreau G."/>
            <person name="Wang Y."/>
            <person name="Xiong G.H."/>
            <person name="Traut W."/>
            <person name="Walsh T.K."/>
            <person name="Worley K.C."/>
            <person name="Wu D."/>
            <person name="Wu W."/>
            <person name="Wu Y.Q."/>
            <person name="Zhang X."/>
            <person name="Zou Z."/>
            <person name="Zucker H."/>
            <person name="Briscoe A.D."/>
            <person name="Burmester T."/>
            <person name="Clem R.J."/>
            <person name="Feyereisen R."/>
            <person name="Grimmelikhuijzen C.J.P."/>
            <person name="Hamodrakas S.J."/>
            <person name="Hansson B.S."/>
            <person name="Huguet E."/>
            <person name="Jermiin L.S."/>
            <person name="Lan Q."/>
            <person name="Lehman H.K."/>
            <person name="Lorenzen M."/>
            <person name="Merzendorfer H."/>
            <person name="Michalopoulos I."/>
            <person name="Morton D.B."/>
            <person name="Muthukrishnan S."/>
            <person name="Oakeshott J.G."/>
            <person name="Palmer W."/>
            <person name="Park Y."/>
            <person name="Passarelli A.L."/>
            <person name="Rozas J."/>
            <person name="Schwartz L.M."/>
            <person name="Smith W."/>
            <person name="Southgate A."/>
            <person name="Vilcinskas A."/>
            <person name="Vogt R."/>
            <person name="Wang P."/>
            <person name="Werren J."/>
            <person name="Yu X.Q."/>
            <person name="Zhou J.J."/>
            <person name="Brown S.J."/>
            <person name="Scherer S.E."/>
            <person name="Richards S."/>
            <person name="Blissard G.W."/>
        </authorList>
    </citation>
    <scope>NUCLEOTIDE SEQUENCE</scope>
</reference>
<organism evidence="14 15">
    <name type="scientific">Manduca sexta</name>
    <name type="common">Tobacco hawkmoth</name>
    <name type="synonym">Tobacco hornworm</name>
    <dbReference type="NCBI Taxonomy" id="7130"/>
    <lineage>
        <taxon>Eukaryota</taxon>
        <taxon>Metazoa</taxon>
        <taxon>Ecdysozoa</taxon>
        <taxon>Arthropoda</taxon>
        <taxon>Hexapoda</taxon>
        <taxon>Insecta</taxon>
        <taxon>Pterygota</taxon>
        <taxon>Neoptera</taxon>
        <taxon>Endopterygota</taxon>
        <taxon>Lepidoptera</taxon>
        <taxon>Glossata</taxon>
        <taxon>Ditrysia</taxon>
        <taxon>Bombycoidea</taxon>
        <taxon>Sphingidae</taxon>
        <taxon>Sphinginae</taxon>
        <taxon>Sphingini</taxon>
        <taxon>Manduca</taxon>
    </lineage>
</organism>
<evidence type="ECO:0000259" key="13">
    <source>
        <dbReference type="PROSITE" id="PS52035"/>
    </source>
</evidence>
<comment type="caution">
    <text evidence="14">The sequence shown here is derived from an EMBL/GenBank/DDBJ whole genome shotgun (WGS) entry which is preliminary data.</text>
</comment>
<reference evidence="14" key="2">
    <citation type="submission" date="2020-12" db="EMBL/GenBank/DDBJ databases">
        <authorList>
            <person name="Kanost M."/>
        </authorList>
    </citation>
    <scope>NUCLEOTIDE SEQUENCE</scope>
</reference>
<dbReference type="SMART" id="SM00631">
    <property type="entry name" value="Zn_pept"/>
    <property type="match status" value="1"/>
</dbReference>